<comment type="caution">
    <text evidence="2">The sequence shown here is derived from an EMBL/GenBank/DDBJ whole genome shotgun (WGS) entry which is preliminary data.</text>
</comment>
<proteinExistence type="predicted"/>
<dbReference type="Proteomes" id="UP000006044">
    <property type="component" value="Unassembled WGS sequence"/>
</dbReference>
<reference evidence="2 3" key="1">
    <citation type="submission" date="2012-08" db="EMBL/GenBank/DDBJ databases">
        <title>The Genome Sequence of Barnesiella intestinihominis YIT 11860.</title>
        <authorList>
            <consortium name="The Broad Institute Genome Sequencing Platform"/>
            <person name="Earl A."/>
            <person name="Ward D."/>
            <person name="Feldgarden M."/>
            <person name="Gevers D."/>
            <person name="Morotomi M."/>
            <person name="Walker B."/>
            <person name="Young S.K."/>
            <person name="Zeng Q."/>
            <person name="Gargeya S."/>
            <person name="Fitzgerald M."/>
            <person name="Haas B."/>
            <person name="Abouelleil A."/>
            <person name="Alvarado L."/>
            <person name="Arachchi H.M."/>
            <person name="Berlin A.M."/>
            <person name="Chapman S.B."/>
            <person name="Goldberg J."/>
            <person name="Griggs A."/>
            <person name="Gujja S."/>
            <person name="Hansen M."/>
            <person name="Howarth C."/>
            <person name="Imamovic A."/>
            <person name="Larimer J."/>
            <person name="McCowen C."/>
            <person name="Montmayeur A."/>
            <person name="Murphy C."/>
            <person name="Neiman D."/>
            <person name="Pearson M."/>
            <person name="Priest M."/>
            <person name="Roberts A."/>
            <person name="Saif S."/>
            <person name="Shea T."/>
            <person name="Sisk P."/>
            <person name="Sykes S."/>
            <person name="Wortman J."/>
            <person name="Nusbaum C."/>
            <person name="Birren B."/>
        </authorList>
    </citation>
    <scope>NUCLEOTIDE SEQUENCE [LARGE SCALE GENOMIC DNA]</scope>
    <source>
        <strain evidence="2 3">YIT 11860</strain>
    </source>
</reference>
<keyword evidence="3" id="KW-1185">Reference proteome</keyword>
<evidence type="ECO:0000256" key="1">
    <source>
        <dbReference type="SAM" id="Phobius"/>
    </source>
</evidence>
<evidence type="ECO:0008006" key="4">
    <source>
        <dbReference type="Google" id="ProtNLM"/>
    </source>
</evidence>
<protein>
    <recommendedName>
        <fullName evidence="4">DUF4878 domain-containing protein</fullName>
    </recommendedName>
</protein>
<name>K0WZS6_9BACT</name>
<dbReference type="OrthoDB" id="1092538at2"/>
<keyword evidence="1" id="KW-0472">Membrane</keyword>
<dbReference type="EMBL" id="ADLE01000011">
    <property type="protein sequence ID" value="EJZ63811.1"/>
    <property type="molecule type" value="Genomic_DNA"/>
</dbReference>
<accession>K0WZS6</accession>
<dbReference type="AlphaFoldDB" id="K0WZS6"/>
<evidence type="ECO:0000313" key="3">
    <source>
        <dbReference type="Proteomes" id="UP000006044"/>
    </source>
</evidence>
<dbReference type="GeneID" id="77848899"/>
<keyword evidence="1" id="KW-1133">Transmembrane helix</keyword>
<evidence type="ECO:0000313" key="2">
    <source>
        <dbReference type="EMBL" id="EJZ63811.1"/>
    </source>
</evidence>
<keyword evidence="1" id="KW-0812">Transmembrane</keyword>
<dbReference type="RefSeq" id="WP_008862109.1">
    <property type="nucleotide sequence ID" value="NZ_JH815204.1"/>
</dbReference>
<dbReference type="HOGENOM" id="CLU_1811994_0_0_10"/>
<organism evidence="2 3">
    <name type="scientific">Barnesiella intestinihominis YIT 11860</name>
    <dbReference type="NCBI Taxonomy" id="742726"/>
    <lineage>
        <taxon>Bacteria</taxon>
        <taxon>Pseudomonadati</taxon>
        <taxon>Bacteroidota</taxon>
        <taxon>Bacteroidia</taxon>
        <taxon>Bacteroidales</taxon>
        <taxon>Barnesiellaceae</taxon>
        <taxon>Barnesiella</taxon>
    </lineage>
</organism>
<gene>
    <name evidence="2" type="ORF">HMPREF9448_01650</name>
</gene>
<feature type="transmembrane region" description="Helical" evidence="1">
    <location>
        <begin position="7"/>
        <end position="26"/>
    </location>
</feature>
<sequence length="142" mass="16274">MKAKTRVRIIFFCLTVSAIGLPLILISTPSIHQHFEPENIAISFVENLSNANFQEAKKLSTPESAETLYLFETLVGNQSDELKNTPTHFNISYSEMNTSQDTLFVQGKLFFSHKHKLIRKINLTLVNRRGSWLVDCRDNNIF</sequence>